<protein>
    <recommendedName>
        <fullName evidence="5">F-box/kelch-repeat protein</fullName>
    </recommendedName>
</protein>
<feature type="compositionally biased region" description="Basic and acidic residues" evidence="2">
    <location>
        <begin position="23"/>
        <end position="53"/>
    </location>
</feature>
<dbReference type="InterPro" id="IPR015915">
    <property type="entry name" value="Kelch-typ_b-propeller"/>
</dbReference>
<dbReference type="SUPFAM" id="SSF117281">
    <property type="entry name" value="Kelch motif"/>
    <property type="match status" value="1"/>
</dbReference>
<dbReference type="EMBL" id="JBJQOH010000003">
    <property type="protein sequence ID" value="KAL3694038.1"/>
    <property type="molecule type" value="Genomic_DNA"/>
</dbReference>
<dbReference type="Gene3D" id="2.120.10.80">
    <property type="entry name" value="Kelch-type beta propeller"/>
    <property type="match status" value="1"/>
</dbReference>
<feature type="compositionally biased region" description="Polar residues" evidence="2">
    <location>
        <begin position="168"/>
        <end position="193"/>
    </location>
</feature>
<feature type="region of interest" description="Disordered" evidence="2">
    <location>
        <begin position="83"/>
        <end position="202"/>
    </location>
</feature>
<dbReference type="PANTHER" id="PTHR46122">
    <property type="entry name" value="GALACTOSE OXIDASE/KELCH REPEAT PROTEIN-RELATED"/>
    <property type="match status" value="1"/>
</dbReference>
<organism evidence="3 4">
    <name type="scientific">Riccia sorocarpa</name>
    <dbReference type="NCBI Taxonomy" id="122646"/>
    <lineage>
        <taxon>Eukaryota</taxon>
        <taxon>Viridiplantae</taxon>
        <taxon>Streptophyta</taxon>
        <taxon>Embryophyta</taxon>
        <taxon>Marchantiophyta</taxon>
        <taxon>Marchantiopsida</taxon>
        <taxon>Marchantiidae</taxon>
        <taxon>Marchantiales</taxon>
        <taxon>Ricciaceae</taxon>
        <taxon>Riccia</taxon>
    </lineage>
</organism>
<sequence>MSVESRARKERSKQAENPFTPRVSRDHQTRTPQPLEKEAADSSERGLRRDDTVIIRPGEVMRDGSGARIARVVMNTIAGVMEDGGGVNAQQSVHTSQEPEPRKRPRRTGRRDIANVDNPGTQEAGPLTMEPSTTRGEKRSAPGGVGRKRSSPKRVAGSETRTRISVREGNSTVNGSASESALQNQQGQSTSTVKPCDQEQDREDVRRGDYFPAIHNELGQLCLTRVPRSQIYDLALVCKAWKAYLLGPELYKARRQQCVREDWVFILGMNADKKWRAYRPAMDDWLVIPPCPSDYTFDSCDKESMVAGLNLMVLGQGGNGYVVWRFDTIRSEWSTTPRMNTDRCLFGSASFGECAYFAGGSCNGMLLKSVERYNSETDNWELLPDMHIERKSCSGFVMDGKFHVIGGQQNSNFKISSGESYDPVTKTWTLIENMWPGSFVASSQVAPPLVAVVNNQLYAINIIENMLMSYDKQRNQWNFLEKVPHRAENTNGWGLGFKAVGDELFVIGGARGPGLFLPAIHAYNPKAEGNQRWRFVTDLRLPTSGFISNCAVMSG</sequence>
<evidence type="ECO:0000256" key="2">
    <source>
        <dbReference type="SAM" id="MobiDB-lite"/>
    </source>
</evidence>
<keyword evidence="1" id="KW-0677">Repeat</keyword>
<dbReference type="SMART" id="SM00612">
    <property type="entry name" value="Kelch"/>
    <property type="match status" value="2"/>
</dbReference>
<evidence type="ECO:0000313" key="3">
    <source>
        <dbReference type="EMBL" id="KAL3694038.1"/>
    </source>
</evidence>
<dbReference type="InterPro" id="IPR006652">
    <property type="entry name" value="Kelch_1"/>
</dbReference>
<evidence type="ECO:0008006" key="5">
    <source>
        <dbReference type="Google" id="ProtNLM"/>
    </source>
</evidence>
<dbReference type="AlphaFoldDB" id="A0ABD3HR76"/>
<evidence type="ECO:0000313" key="4">
    <source>
        <dbReference type="Proteomes" id="UP001633002"/>
    </source>
</evidence>
<dbReference type="CDD" id="cd22152">
    <property type="entry name" value="F-box_AtAFR-like"/>
    <property type="match status" value="1"/>
</dbReference>
<dbReference type="GO" id="GO:0005634">
    <property type="term" value="C:nucleus"/>
    <property type="evidence" value="ECO:0007669"/>
    <property type="project" value="UniProtKB-ARBA"/>
</dbReference>
<feature type="region of interest" description="Disordered" evidence="2">
    <location>
        <begin position="1"/>
        <end position="59"/>
    </location>
</feature>
<reference evidence="3 4" key="1">
    <citation type="submission" date="2024-09" db="EMBL/GenBank/DDBJ databases">
        <title>Chromosome-scale assembly of Riccia sorocarpa.</title>
        <authorList>
            <person name="Paukszto L."/>
        </authorList>
    </citation>
    <scope>NUCLEOTIDE SEQUENCE [LARGE SCALE GENOMIC DNA]</scope>
    <source>
        <strain evidence="3">LP-2024</strain>
        <tissue evidence="3">Aerial parts of the thallus</tissue>
    </source>
</reference>
<dbReference type="Proteomes" id="UP001633002">
    <property type="component" value="Unassembled WGS sequence"/>
</dbReference>
<accession>A0ABD3HR76</accession>
<evidence type="ECO:0000256" key="1">
    <source>
        <dbReference type="ARBA" id="ARBA00022737"/>
    </source>
</evidence>
<gene>
    <name evidence="3" type="ORF">R1sor_007689</name>
</gene>
<comment type="caution">
    <text evidence="3">The sequence shown here is derived from an EMBL/GenBank/DDBJ whole genome shotgun (WGS) entry which is preliminary data.</text>
</comment>
<dbReference type="PANTHER" id="PTHR46122:SF1">
    <property type="entry name" value="F-BOX DOMAIN-CONTAINING PROTEIN"/>
    <property type="match status" value="1"/>
</dbReference>
<dbReference type="Pfam" id="PF01344">
    <property type="entry name" value="Kelch_1"/>
    <property type="match status" value="2"/>
</dbReference>
<dbReference type="InterPro" id="IPR052439">
    <property type="entry name" value="F-box/Kelch-repeat"/>
</dbReference>
<keyword evidence="4" id="KW-1185">Reference proteome</keyword>
<proteinExistence type="predicted"/>
<name>A0ABD3HR76_9MARC</name>